<reference evidence="10 11" key="1">
    <citation type="journal article" date="2018" name="Nat. Ecol. Evol.">
        <title>Shark genomes provide insights into elasmobranch evolution and the origin of vertebrates.</title>
        <authorList>
            <person name="Hara Y"/>
            <person name="Yamaguchi K"/>
            <person name="Onimaru K"/>
            <person name="Kadota M"/>
            <person name="Koyanagi M"/>
            <person name="Keeley SD"/>
            <person name="Tatsumi K"/>
            <person name="Tanaka K"/>
            <person name="Motone F"/>
            <person name="Kageyama Y"/>
            <person name="Nozu R"/>
            <person name="Adachi N"/>
            <person name="Nishimura O"/>
            <person name="Nakagawa R"/>
            <person name="Tanegashima C"/>
            <person name="Kiyatake I"/>
            <person name="Matsumoto R"/>
            <person name="Murakumo K"/>
            <person name="Nishida K"/>
            <person name="Terakita A"/>
            <person name="Kuratani S"/>
            <person name="Sato K"/>
            <person name="Hyodo S Kuraku.S."/>
        </authorList>
    </citation>
    <scope>NUCLEOTIDE SEQUENCE [LARGE SCALE GENOMIC DNA]</scope>
</reference>
<feature type="domain" description="C2H2-type" evidence="9">
    <location>
        <begin position="69"/>
        <end position="96"/>
    </location>
</feature>
<dbReference type="InterPro" id="IPR036236">
    <property type="entry name" value="Znf_C2H2_sf"/>
</dbReference>
<organism evidence="10 11">
    <name type="scientific">Chiloscyllium punctatum</name>
    <name type="common">Brownbanded bambooshark</name>
    <name type="synonym">Hemiscyllium punctatum</name>
    <dbReference type="NCBI Taxonomy" id="137246"/>
    <lineage>
        <taxon>Eukaryota</taxon>
        <taxon>Metazoa</taxon>
        <taxon>Chordata</taxon>
        <taxon>Craniata</taxon>
        <taxon>Vertebrata</taxon>
        <taxon>Chondrichthyes</taxon>
        <taxon>Elasmobranchii</taxon>
        <taxon>Galeomorphii</taxon>
        <taxon>Galeoidea</taxon>
        <taxon>Orectolobiformes</taxon>
        <taxon>Hemiscylliidae</taxon>
        <taxon>Chiloscyllium</taxon>
    </lineage>
</organism>
<dbReference type="SMART" id="SM00355">
    <property type="entry name" value="ZnF_C2H2"/>
    <property type="match status" value="4"/>
</dbReference>
<evidence type="ECO:0000256" key="5">
    <source>
        <dbReference type="ARBA" id="ARBA00022771"/>
    </source>
</evidence>
<dbReference type="GO" id="GO:0000981">
    <property type="term" value="F:DNA-binding transcription factor activity, RNA polymerase II-specific"/>
    <property type="evidence" value="ECO:0007669"/>
    <property type="project" value="TreeGrafter"/>
</dbReference>
<evidence type="ECO:0000256" key="7">
    <source>
        <dbReference type="ARBA" id="ARBA00023242"/>
    </source>
</evidence>
<keyword evidence="3" id="KW-0479">Metal-binding</keyword>
<evidence type="ECO:0000256" key="4">
    <source>
        <dbReference type="ARBA" id="ARBA00022737"/>
    </source>
</evidence>
<dbReference type="Proteomes" id="UP000287033">
    <property type="component" value="Unassembled WGS sequence"/>
</dbReference>
<proteinExistence type="inferred from homology"/>
<evidence type="ECO:0000259" key="9">
    <source>
        <dbReference type="PROSITE" id="PS50157"/>
    </source>
</evidence>
<dbReference type="GO" id="GO:0000978">
    <property type="term" value="F:RNA polymerase II cis-regulatory region sequence-specific DNA binding"/>
    <property type="evidence" value="ECO:0007669"/>
    <property type="project" value="TreeGrafter"/>
</dbReference>
<evidence type="ECO:0000313" key="10">
    <source>
        <dbReference type="EMBL" id="GCC21799.1"/>
    </source>
</evidence>
<dbReference type="FunFam" id="3.30.160.60:FF:000452">
    <property type="entry name" value="Transcription factor Ovo-like 2"/>
    <property type="match status" value="1"/>
</dbReference>
<comment type="subcellular location">
    <subcellularLocation>
        <location evidence="1">Nucleus</location>
    </subcellularLocation>
</comment>
<sequence>MSGKDAWERSFDKGFRETDQREVQPVLKTAKVQSAYTQGHFLCSSCSKIFPLHRMLTRHLKCHSAVKRHICNFCGKGFNDTFDLKRHMRTHTGIRPYKCDLCEKAFTQRCSLESHLKKIHSIHQNYAYRERRSKIFVCEDCGFTANQGDTYFLHIRDHHPTSPLLRKYLRKQGMSFQDRLDMLLFPRFV</sequence>
<dbReference type="OrthoDB" id="6508643at2759"/>
<evidence type="ECO:0000256" key="8">
    <source>
        <dbReference type="PROSITE-ProRule" id="PRU00042"/>
    </source>
</evidence>
<evidence type="ECO:0000313" key="11">
    <source>
        <dbReference type="Proteomes" id="UP000287033"/>
    </source>
</evidence>
<dbReference type="GO" id="GO:0008270">
    <property type="term" value="F:zinc ion binding"/>
    <property type="evidence" value="ECO:0007669"/>
    <property type="project" value="UniProtKB-KW"/>
</dbReference>
<keyword evidence="5 8" id="KW-0863">Zinc-finger</keyword>
<dbReference type="PANTHER" id="PTHR10032">
    <property type="entry name" value="ZINC FINGER PROTEIN WITH KRAB AND SCAN DOMAINS"/>
    <property type="match status" value="1"/>
</dbReference>
<keyword evidence="11" id="KW-1185">Reference proteome</keyword>
<keyword evidence="7" id="KW-0539">Nucleus</keyword>
<keyword evidence="4" id="KW-0677">Repeat</keyword>
<dbReference type="AlphaFoldDB" id="A0A401RUG4"/>
<dbReference type="OMA" id="KCHSIQK"/>
<dbReference type="InterPro" id="IPR013087">
    <property type="entry name" value="Znf_C2H2_type"/>
</dbReference>
<dbReference type="PROSITE" id="PS50157">
    <property type="entry name" value="ZINC_FINGER_C2H2_2"/>
    <property type="match status" value="4"/>
</dbReference>
<gene>
    <name evidence="10" type="ORF">chiPu_0020274</name>
</gene>
<protein>
    <recommendedName>
        <fullName evidence="9">C2H2-type domain-containing protein</fullName>
    </recommendedName>
</protein>
<dbReference type="EMBL" id="BEZZ01002479">
    <property type="protein sequence ID" value="GCC21799.1"/>
    <property type="molecule type" value="Genomic_DNA"/>
</dbReference>
<dbReference type="Gene3D" id="3.30.160.60">
    <property type="entry name" value="Classic Zinc Finger"/>
    <property type="match status" value="2"/>
</dbReference>
<dbReference type="GO" id="GO:0009968">
    <property type="term" value="P:negative regulation of signal transduction"/>
    <property type="evidence" value="ECO:0007669"/>
    <property type="project" value="UniProtKB-ARBA"/>
</dbReference>
<dbReference type="GO" id="GO:0045596">
    <property type="term" value="P:negative regulation of cell differentiation"/>
    <property type="evidence" value="ECO:0007669"/>
    <property type="project" value="UniProtKB-ARBA"/>
</dbReference>
<comment type="similarity">
    <text evidence="2">Belongs to the krueppel C2H2-type zinc-finger protein family.</text>
</comment>
<dbReference type="GO" id="GO:0010837">
    <property type="term" value="P:regulation of keratinocyte proliferation"/>
    <property type="evidence" value="ECO:0007669"/>
    <property type="project" value="UniProtKB-ARBA"/>
</dbReference>
<dbReference type="GO" id="GO:0051241">
    <property type="term" value="P:negative regulation of multicellular organismal process"/>
    <property type="evidence" value="ECO:0007669"/>
    <property type="project" value="UniProtKB-ARBA"/>
</dbReference>
<dbReference type="GO" id="GO:0045616">
    <property type="term" value="P:regulation of keratinocyte differentiation"/>
    <property type="evidence" value="ECO:0007669"/>
    <property type="project" value="UniProtKB-ARBA"/>
</dbReference>
<dbReference type="GO" id="GO:0045892">
    <property type="term" value="P:negative regulation of DNA-templated transcription"/>
    <property type="evidence" value="ECO:0007669"/>
    <property type="project" value="UniProtKB-ARBA"/>
</dbReference>
<dbReference type="GO" id="GO:0005634">
    <property type="term" value="C:nucleus"/>
    <property type="evidence" value="ECO:0007669"/>
    <property type="project" value="UniProtKB-SubCell"/>
</dbReference>
<evidence type="ECO:0000256" key="3">
    <source>
        <dbReference type="ARBA" id="ARBA00022723"/>
    </source>
</evidence>
<dbReference type="FunFam" id="3.30.160.60:FF:001250">
    <property type="entry name" value="putative transcription factor ovo-like protein 3"/>
    <property type="match status" value="1"/>
</dbReference>
<dbReference type="Pfam" id="PF13465">
    <property type="entry name" value="zf-H2C2_2"/>
    <property type="match status" value="1"/>
</dbReference>
<dbReference type="InterPro" id="IPR027756">
    <property type="entry name" value="Ovo-like"/>
</dbReference>
<evidence type="ECO:0000256" key="2">
    <source>
        <dbReference type="ARBA" id="ARBA00006991"/>
    </source>
</evidence>
<name>A0A401RUG4_CHIPU</name>
<feature type="domain" description="C2H2-type" evidence="9">
    <location>
        <begin position="136"/>
        <end position="163"/>
    </location>
</feature>
<dbReference type="GO" id="GO:0009913">
    <property type="term" value="P:epidermal cell differentiation"/>
    <property type="evidence" value="ECO:0007669"/>
    <property type="project" value="TreeGrafter"/>
</dbReference>
<evidence type="ECO:0000256" key="6">
    <source>
        <dbReference type="ARBA" id="ARBA00022833"/>
    </source>
</evidence>
<keyword evidence="6" id="KW-0862">Zinc</keyword>
<feature type="domain" description="C2H2-type" evidence="9">
    <location>
        <begin position="97"/>
        <end position="125"/>
    </location>
</feature>
<accession>A0A401RUG4</accession>
<dbReference type="PROSITE" id="PS00028">
    <property type="entry name" value="ZINC_FINGER_C2H2_1"/>
    <property type="match status" value="3"/>
</dbReference>
<feature type="domain" description="C2H2-type" evidence="9">
    <location>
        <begin position="41"/>
        <end position="68"/>
    </location>
</feature>
<comment type="caution">
    <text evidence="10">The sequence shown here is derived from an EMBL/GenBank/DDBJ whole genome shotgun (WGS) entry which is preliminary data.</text>
</comment>
<evidence type="ECO:0000256" key="1">
    <source>
        <dbReference type="ARBA" id="ARBA00004123"/>
    </source>
</evidence>
<dbReference type="SUPFAM" id="SSF57667">
    <property type="entry name" value="beta-beta-alpha zinc fingers"/>
    <property type="match status" value="1"/>
</dbReference>
<dbReference type="PANTHER" id="PTHR10032:SF273">
    <property type="entry name" value="OVO LIKE ZINC FINGER 3"/>
    <property type="match status" value="1"/>
</dbReference>